<dbReference type="InterPro" id="IPR001543">
    <property type="entry name" value="FliN-like_C"/>
</dbReference>
<dbReference type="EMBL" id="JXJN01024141">
    <property type="status" value="NOT_ANNOTATED_CDS"/>
    <property type="molecule type" value="Genomic_DNA"/>
</dbReference>
<dbReference type="InterPro" id="IPR001172">
    <property type="entry name" value="FliN_T3SS_HrcQb"/>
</dbReference>
<dbReference type="NCBIfam" id="TIGR02480">
    <property type="entry name" value="fliN"/>
    <property type="match status" value="1"/>
</dbReference>
<keyword evidence="3" id="KW-1003">Cell membrane</keyword>
<dbReference type="AlphaFoldDB" id="A0A1B0C1P9"/>
<dbReference type="InterPro" id="IPR051469">
    <property type="entry name" value="FliN/MopA/SpaO"/>
</dbReference>
<dbReference type="InterPro" id="IPR012826">
    <property type="entry name" value="FliN"/>
</dbReference>
<organism evidence="8 9">
    <name type="scientific">Glossina palpalis gambiensis</name>
    <dbReference type="NCBI Taxonomy" id="67801"/>
    <lineage>
        <taxon>Eukaryota</taxon>
        <taxon>Metazoa</taxon>
        <taxon>Ecdysozoa</taxon>
        <taxon>Arthropoda</taxon>
        <taxon>Hexapoda</taxon>
        <taxon>Insecta</taxon>
        <taxon>Pterygota</taxon>
        <taxon>Neoptera</taxon>
        <taxon>Endopterygota</taxon>
        <taxon>Diptera</taxon>
        <taxon>Brachycera</taxon>
        <taxon>Muscomorpha</taxon>
        <taxon>Hippoboscoidea</taxon>
        <taxon>Glossinidae</taxon>
        <taxon>Glossina</taxon>
    </lineage>
</organism>
<keyword evidence="6" id="KW-0472">Membrane</keyword>
<dbReference type="Pfam" id="PF01052">
    <property type="entry name" value="FliMN_C"/>
    <property type="match status" value="1"/>
</dbReference>
<evidence type="ECO:0000256" key="1">
    <source>
        <dbReference type="ARBA" id="ARBA00004413"/>
    </source>
</evidence>
<dbReference type="SUPFAM" id="SSF101801">
    <property type="entry name" value="Surface presentation of antigens (SPOA)"/>
    <property type="match status" value="1"/>
</dbReference>
<keyword evidence="4" id="KW-0145">Chemotaxis</keyword>
<evidence type="ECO:0000313" key="9">
    <source>
        <dbReference type="Proteomes" id="UP000092460"/>
    </source>
</evidence>
<dbReference type="GO" id="GO:0006935">
    <property type="term" value="P:chemotaxis"/>
    <property type="evidence" value="ECO:0007669"/>
    <property type="project" value="UniProtKB-KW"/>
</dbReference>
<dbReference type="PANTHER" id="PTHR43484">
    <property type="match status" value="1"/>
</dbReference>
<proteinExistence type="inferred from homology"/>
<comment type="similarity">
    <text evidence="2">Belongs to the FliN/MopA/SpaO family.</text>
</comment>
<dbReference type="VEuPathDB" id="VectorBase:GPPI046738"/>
<evidence type="ECO:0000256" key="2">
    <source>
        <dbReference type="ARBA" id="ARBA00009226"/>
    </source>
</evidence>
<reference evidence="9" key="1">
    <citation type="submission" date="2015-01" db="EMBL/GenBank/DDBJ databases">
        <authorList>
            <person name="Aksoy S."/>
            <person name="Warren W."/>
            <person name="Wilson R.K."/>
        </authorList>
    </citation>
    <scope>NUCLEOTIDE SEQUENCE [LARGE SCALE GENOMIC DNA]</scope>
    <source>
        <strain evidence="9">IAEA</strain>
    </source>
</reference>
<dbReference type="STRING" id="67801.A0A1B0C1P9"/>
<accession>A0A1B0C1P9</accession>
<feature type="domain" description="Flagellar motor switch protein FliN-like C-terminal" evidence="7">
    <location>
        <begin position="61"/>
        <end position="131"/>
    </location>
</feature>
<keyword evidence="5" id="KW-0283">Flagellar rotation</keyword>
<evidence type="ECO:0000256" key="4">
    <source>
        <dbReference type="ARBA" id="ARBA00022500"/>
    </source>
</evidence>
<dbReference type="GO" id="GO:0005886">
    <property type="term" value="C:plasma membrane"/>
    <property type="evidence" value="ECO:0007669"/>
    <property type="project" value="UniProtKB-SubCell"/>
</dbReference>
<evidence type="ECO:0000259" key="7">
    <source>
        <dbReference type="Pfam" id="PF01052"/>
    </source>
</evidence>
<dbReference type="EnsemblMetazoa" id="GPPI046738-RA">
    <property type="protein sequence ID" value="GPPI046738-PA"/>
    <property type="gene ID" value="GPPI046738"/>
</dbReference>
<dbReference type="PRINTS" id="PR00956">
    <property type="entry name" value="FLGMOTORFLIN"/>
</dbReference>
<evidence type="ECO:0000313" key="8">
    <source>
        <dbReference type="EnsemblMetazoa" id="GPPI046738-PA"/>
    </source>
</evidence>
<dbReference type="Proteomes" id="UP000092460">
    <property type="component" value="Unassembled WGS sequence"/>
</dbReference>
<keyword evidence="9" id="KW-1185">Reference proteome</keyword>
<dbReference type="Gene3D" id="2.30.330.10">
    <property type="entry name" value="SpoA-like"/>
    <property type="match status" value="1"/>
</dbReference>
<name>A0A1B0C1P9_9MUSC</name>
<evidence type="ECO:0000256" key="5">
    <source>
        <dbReference type="ARBA" id="ARBA00022779"/>
    </source>
</evidence>
<comment type="subcellular location">
    <subcellularLocation>
        <location evidence="1">Cell membrane</location>
        <topology evidence="1">Peripheral membrane protein</topology>
        <orientation evidence="1">Cytoplasmic side</orientation>
    </subcellularLocation>
</comment>
<evidence type="ECO:0000256" key="6">
    <source>
        <dbReference type="ARBA" id="ARBA00023136"/>
    </source>
</evidence>
<dbReference type="GO" id="GO:0003774">
    <property type="term" value="F:cytoskeletal motor activity"/>
    <property type="evidence" value="ECO:0007669"/>
    <property type="project" value="InterPro"/>
</dbReference>
<reference evidence="8" key="2">
    <citation type="submission" date="2020-05" db="UniProtKB">
        <authorList>
            <consortium name="EnsemblMetazoa"/>
        </authorList>
    </citation>
    <scope>IDENTIFICATION</scope>
    <source>
        <strain evidence="8">IAEA</strain>
    </source>
</reference>
<protein>
    <recommendedName>
        <fullName evidence="7">Flagellar motor switch protein FliN-like C-terminal domain-containing protein</fullName>
    </recommendedName>
</protein>
<evidence type="ECO:0000256" key="3">
    <source>
        <dbReference type="ARBA" id="ARBA00022475"/>
    </source>
</evidence>
<sequence>MNSINEESKIDNTKIDDKQPKIKKNILDQQTNPIIESDHNENLKKDIKKDDNNNLEDNLNLILDIPIKMTIELGRTKMSIRDLLCLKKDSIVTLDGSIGEPLDILINDYLIARGEVVVMQERYGIRISDIITPEDRMRRLNR</sequence>
<dbReference type="InterPro" id="IPR036429">
    <property type="entry name" value="SpoA-like_sf"/>
</dbReference>
<dbReference type="PANTHER" id="PTHR43484:SF1">
    <property type="entry name" value="FLAGELLAR MOTOR SWITCH PROTEIN FLIN"/>
    <property type="match status" value="1"/>
</dbReference>